<protein>
    <submittedName>
        <fullName evidence="1">Uncharacterized protein</fullName>
    </submittedName>
</protein>
<reference evidence="1" key="1">
    <citation type="submission" date="2021-06" db="EMBL/GenBank/DDBJ databases">
        <title>Parelaphostrongylus tenuis whole genome reference sequence.</title>
        <authorList>
            <person name="Garwood T.J."/>
            <person name="Larsen P.A."/>
            <person name="Fountain-Jones N.M."/>
            <person name="Garbe J.R."/>
            <person name="Macchietto M.G."/>
            <person name="Kania S.A."/>
            <person name="Gerhold R.W."/>
            <person name="Richards J.E."/>
            <person name="Wolf T.M."/>
        </authorList>
    </citation>
    <scope>NUCLEOTIDE SEQUENCE</scope>
    <source>
        <strain evidence="1">MNPRO001-30</strain>
        <tissue evidence="1">Meninges</tissue>
    </source>
</reference>
<evidence type="ECO:0000313" key="2">
    <source>
        <dbReference type="Proteomes" id="UP001196413"/>
    </source>
</evidence>
<sequence>MNSVRGYSASLIPFQLINRSPSSSFSTTAACKKAQRKNPFVTQAGNVDRKVGFIKKIAAVCITVESSTPRATKYGAEF</sequence>
<evidence type="ECO:0000313" key="1">
    <source>
        <dbReference type="EMBL" id="KAJ1363842.1"/>
    </source>
</evidence>
<dbReference type="AlphaFoldDB" id="A0AAD5MSJ3"/>
<keyword evidence="2" id="KW-1185">Reference proteome</keyword>
<organism evidence="1 2">
    <name type="scientific">Parelaphostrongylus tenuis</name>
    <name type="common">Meningeal worm</name>
    <dbReference type="NCBI Taxonomy" id="148309"/>
    <lineage>
        <taxon>Eukaryota</taxon>
        <taxon>Metazoa</taxon>
        <taxon>Ecdysozoa</taxon>
        <taxon>Nematoda</taxon>
        <taxon>Chromadorea</taxon>
        <taxon>Rhabditida</taxon>
        <taxon>Rhabditina</taxon>
        <taxon>Rhabditomorpha</taxon>
        <taxon>Strongyloidea</taxon>
        <taxon>Metastrongylidae</taxon>
        <taxon>Parelaphostrongylus</taxon>
    </lineage>
</organism>
<gene>
    <name evidence="1" type="ORF">KIN20_023789</name>
</gene>
<comment type="caution">
    <text evidence="1">The sequence shown here is derived from an EMBL/GenBank/DDBJ whole genome shotgun (WGS) entry which is preliminary data.</text>
</comment>
<dbReference type="Proteomes" id="UP001196413">
    <property type="component" value="Unassembled WGS sequence"/>
</dbReference>
<dbReference type="PROSITE" id="PS51257">
    <property type="entry name" value="PROKAR_LIPOPROTEIN"/>
    <property type="match status" value="1"/>
</dbReference>
<name>A0AAD5MSJ3_PARTN</name>
<accession>A0AAD5MSJ3</accession>
<dbReference type="EMBL" id="JAHQIW010004812">
    <property type="protein sequence ID" value="KAJ1363842.1"/>
    <property type="molecule type" value="Genomic_DNA"/>
</dbReference>
<proteinExistence type="predicted"/>